<evidence type="ECO:0000313" key="2">
    <source>
        <dbReference type="Proteomes" id="UP000542742"/>
    </source>
</evidence>
<dbReference type="Proteomes" id="UP000542742">
    <property type="component" value="Unassembled WGS sequence"/>
</dbReference>
<evidence type="ECO:0000313" key="1">
    <source>
        <dbReference type="EMBL" id="MBB4692099.1"/>
    </source>
</evidence>
<dbReference type="EMBL" id="JACHMF010000001">
    <property type="protein sequence ID" value="MBB4692099.1"/>
    <property type="molecule type" value="Genomic_DNA"/>
</dbReference>
<accession>A0A7W7CP11</accession>
<reference evidence="1 2" key="1">
    <citation type="submission" date="2020-08" db="EMBL/GenBank/DDBJ databases">
        <title>Sequencing the genomes of 1000 actinobacteria strains.</title>
        <authorList>
            <person name="Klenk H.-P."/>
        </authorList>
    </citation>
    <scope>NUCLEOTIDE SEQUENCE [LARGE SCALE GENOMIC DNA]</scope>
    <source>
        <strain evidence="1 2">DSM 45518</strain>
    </source>
</reference>
<dbReference type="RefSeq" id="WP_184950862.1">
    <property type="nucleotide sequence ID" value="NZ_BOMC01000001.1"/>
</dbReference>
<dbReference type="AlphaFoldDB" id="A0A7W7CP11"/>
<gene>
    <name evidence="1" type="ORF">BKA14_002247</name>
</gene>
<name>A0A7W7CP11_9ACTN</name>
<sequence>MNDVLEQTESGREIARRNREQGLEQGLERGRVEVIRALLKAKYGEFDDLDDLARQLADHDSDGNVARIVAGATLAELRH</sequence>
<organism evidence="1 2">
    <name type="scientific">Paractinoplanes abujensis</name>
    <dbReference type="NCBI Taxonomy" id="882441"/>
    <lineage>
        <taxon>Bacteria</taxon>
        <taxon>Bacillati</taxon>
        <taxon>Actinomycetota</taxon>
        <taxon>Actinomycetes</taxon>
        <taxon>Micromonosporales</taxon>
        <taxon>Micromonosporaceae</taxon>
        <taxon>Paractinoplanes</taxon>
    </lineage>
</organism>
<comment type="caution">
    <text evidence="1">The sequence shown here is derived from an EMBL/GenBank/DDBJ whole genome shotgun (WGS) entry which is preliminary data.</text>
</comment>
<protein>
    <submittedName>
        <fullName evidence="1">Putative membrane protein</fullName>
    </submittedName>
</protein>
<keyword evidence="2" id="KW-1185">Reference proteome</keyword>
<proteinExistence type="predicted"/>